<dbReference type="InterPro" id="IPR000873">
    <property type="entry name" value="AMP-dep_synth/lig_dom"/>
</dbReference>
<dbReference type="STRING" id="1586287.BBK82_29590"/>
<dbReference type="InterPro" id="IPR042099">
    <property type="entry name" value="ANL_N_sf"/>
</dbReference>
<dbReference type="Proteomes" id="UP000093053">
    <property type="component" value="Chromosome"/>
</dbReference>
<accession>A0A1B2HPD4</accession>
<dbReference type="PANTHER" id="PTHR43767:SF10">
    <property type="entry name" value="SURFACTIN SYNTHASE SUBUNIT 1"/>
    <property type="match status" value="1"/>
</dbReference>
<dbReference type="AlphaFoldDB" id="A0A1B2HPD4"/>
<proteinExistence type="predicted"/>
<dbReference type="KEGG" id="led:BBK82_29590"/>
<dbReference type="InterPro" id="IPR050237">
    <property type="entry name" value="ATP-dep_AMP-bd_enzyme"/>
</dbReference>
<sequence length="181" mass="19297">MKAVAELLADNAGRRGDRPAYTDDRRTVTWAELEDRTARLASGLNVDRGARVAILLDDGAGVVEAVLATTRAAAVGVLLSPHSTAAELEHLLEDSAPDLLITSERHLPKITNGPPVVLLDEIEAGERQPRDDLGLDEPAWLIYTSGTTGAPKAAVSTQRAALWSPFECYGGMLGLSDQDDE</sequence>
<dbReference type="SUPFAM" id="SSF56801">
    <property type="entry name" value="Acetyl-CoA synthetase-like"/>
    <property type="match status" value="1"/>
</dbReference>
<dbReference type="OrthoDB" id="9803968at2"/>
<name>A0A1B2HPD4_9PSEU</name>
<protein>
    <recommendedName>
        <fullName evidence="1">AMP-dependent synthetase/ligase domain-containing protein</fullName>
    </recommendedName>
</protein>
<gene>
    <name evidence="2" type="ORF">BBK82_29590</name>
</gene>
<dbReference type="Pfam" id="PF00501">
    <property type="entry name" value="AMP-binding"/>
    <property type="match status" value="1"/>
</dbReference>
<organism evidence="2 3">
    <name type="scientific">Lentzea guizhouensis</name>
    <dbReference type="NCBI Taxonomy" id="1586287"/>
    <lineage>
        <taxon>Bacteria</taxon>
        <taxon>Bacillati</taxon>
        <taxon>Actinomycetota</taxon>
        <taxon>Actinomycetes</taxon>
        <taxon>Pseudonocardiales</taxon>
        <taxon>Pseudonocardiaceae</taxon>
        <taxon>Lentzea</taxon>
    </lineage>
</organism>
<dbReference type="Gene3D" id="3.40.50.12780">
    <property type="entry name" value="N-terminal domain of ligase-like"/>
    <property type="match status" value="1"/>
</dbReference>
<dbReference type="EMBL" id="CP016793">
    <property type="protein sequence ID" value="ANZ39584.1"/>
    <property type="molecule type" value="Genomic_DNA"/>
</dbReference>
<dbReference type="InterPro" id="IPR020845">
    <property type="entry name" value="AMP-binding_CS"/>
</dbReference>
<dbReference type="PANTHER" id="PTHR43767">
    <property type="entry name" value="LONG-CHAIN-FATTY-ACID--COA LIGASE"/>
    <property type="match status" value="1"/>
</dbReference>
<keyword evidence="3" id="KW-1185">Reference proteome</keyword>
<reference evidence="2 3" key="1">
    <citation type="submission" date="2016-07" db="EMBL/GenBank/DDBJ databases">
        <title>Complete genome sequence of the Lentzea guizhouensis DHS C013.</title>
        <authorList>
            <person name="Cao C."/>
        </authorList>
    </citation>
    <scope>NUCLEOTIDE SEQUENCE [LARGE SCALE GENOMIC DNA]</scope>
    <source>
        <strain evidence="2 3">DHS C013</strain>
    </source>
</reference>
<evidence type="ECO:0000313" key="3">
    <source>
        <dbReference type="Proteomes" id="UP000093053"/>
    </source>
</evidence>
<dbReference type="PROSITE" id="PS00455">
    <property type="entry name" value="AMP_BINDING"/>
    <property type="match status" value="1"/>
</dbReference>
<feature type="domain" description="AMP-dependent synthetase/ligase" evidence="1">
    <location>
        <begin position="9"/>
        <end position="168"/>
    </location>
</feature>
<evidence type="ECO:0000313" key="2">
    <source>
        <dbReference type="EMBL" id="ANZ39584.1"/>
    </source>
</evidence>
<dbReference type="RefSeq" id="WP_065917925.1">
    <property type="nucleotide sequence ID" value="NZ_CP016793.1"/>
</dbReference>
<evidence type="ECO:0000259" key="1">
    <source>
        <dbReference type="Pfam" id="PF00501"/>
    </source>
</evidence>